<dbReference type="AlphaFoldDB" id="A0A196SL48"/>
<evidence type="ECO:0000256" key="1">
    <source>
        <dbReference type="SAM" id="Phobius"/>
    </source>
</evidence>
<evidence type="ECO:0000313" key="3">
    <source>
        <dbReference type="Proteomes" id="UP000078348"/>
    </source>
</evidence>
<keyword evidence="1" id="KW-0812">Transmembrane</keyword>
<sequence>MSGGTPFRYPKYVWSPAGGWWGQNANWRRNTRIAAVVMVALSIPVFIASANMERRPIPPVRHIPSQYWCKHAKEDDPRLQ</sequence>
<evidence type="ECO:0000313" key="2">
    <source>
        <dbReference type="EMBL" id="OAO16634.1"/>
    </source>
</evidence>
<dbReference type="PANTHER" id="PTHR34286:SF1">
    <property type="entry name" value="TRANSMEMBRANE PROTEIN"/>
    <property type="match status" value="1"/>
</dbReference>
<organism evidence="2 3">
    <name type="scientific">Blastocystis sp. subtype 1 (strain ATCC 50177 / NandII)</name>
    <dbReference type="NCBI Taxonomy" id="478820"/>
    <lineage>
        <taxon>Eukaryota</taxon>
        <taxon>Sar</taxon>
        <taxon>Stramenopiles</taxon>
        <taxon>Bigyra</taxon>
        <taxon>Opalozoa</taxon>
        <taxon>Opalinata</taxon>
        <taxon>Blastocystidae</taxon>
        <taxon>Blastocystis</taxon>
    </lineage>
</organism>
<reference evidence="2 3" key="1">
    <citation type="submission" date="2016-05" db="EMBL/GenBank/DDBJ databases">
        <title>Nuclear genome of Blastocystis sp. subtype 1 NandII.</title>
        <authorList>
            <person name="Gentekaki E."/>
            <person name="Curtis B."/>
            <person name="Stairs C."/>
            <person name="Eme L."/>
            <person name="Herman E."/>
            <person name="Klimes V."/>
            <person name="Arias M.C."/>
            <person name="Elias M."/>
            <person name="Hilliou F."/>
            <person name="Klute M."/>
            <person name="Malik S.-B."/>
            <person name="Pightling A."/>
            <person name="Rachubinski R."/>
            <person name="Salas D."/>
            <person name="Schlacht A."/>
            <person name="Suga H."/>
            <person name="Archibald J."/>
            <person name="Ball S.G."/>
            <person name="Clark G."/>
            <person name="Dacks J."/>
            <person name="Van Der Giezen M."/>
            <person name="Tsaousis A."/>
            <person name="Roger A."/>
        </authorList>
    </citation>
    <scope>NUCLEOTIDE SEQUENCE [LARGE SCALE GENOMIC DNA]</scope>
    <source>
        <strain evidence="3">ATCC 50177 / NandII</strain>
    </source>
</reference>
<feature type="transmembrane region" description="Helical" evidence="1">
    <location>
        <begin position="33"/>
        <end position="52"/>
    </location>
</feature>
<dbReference type="OrthoDB" id="191492at2759"/>
<dbReference type="EMBL" id="LXWW01000069">
    <property type="protein sequence ID" value="OAO16634.1"/>
    <property type="molecule type" value="Genomic_DNA"/>
</dbReference>
<accession>A0A196SL48</accession>
<comment type="caution">
    <text evidence="2">The sequence shown here is derived from an EMBL/GenBank/DDBJ whole genome shotgun (WGS) entry which is preliminary data.</text>
</comment>
<name>A0A196SL48_BLAHN</name>
<dbReference type="PANTHER" id="PTHR34286">
    <property type="entry name" value="TRANSMEMBRANE PROTEIN"/>
    <property type="match status" value="1"/>
</dbReference>
<dbReference type="STRING" id="478820.A0A196SL48"/>
<dbReference type="Proteomes" id="UP000078348">
    <property type="component" value="Unassembled WGS sequence"/>
</dbReference>
<keyword evidence="1" id="KW-0472">Membrane</keyword>
<protein>
    <recommendedName>
        <fullName evidence="4">Transmembrane protein</fullName>
    </recommendedName>
</protein>
<keyword evidence="1" id="KW-1133">Transmembrane helix</keyword>
<proteinExistence type="predicted"/>
<evidence type="ECO:0008006" key="4">
    <source>
        <dbReference type="Google" id="ProtNLM"/>
    </source>
</evidence>
<gene>
    <name evidence="2" type="ORF">AV274_1631</name>
</gene>
<keyword evidence="3" id="KW-1185">Reference proteome</keyword>